<accession>A0A1G6YZ16</accession>
<evidence type="ECO:0000313" key="8">
    <source>
        <dbReference type="Proteomes" id="UP000199412"/>
    </source>
</evidence>
<protein>
    <submittedName>
        <fullName evidence="7">Adenosylmethionine-8-amino-7-oxononanoate aminotransferase</fullName>
    </submittedName>
</protein>
<dbReference type="PANTHER" id="PTHR43094:SF1">
    <property type="entry name" value="AMINOTRANSFERASE CLASS-III"/>
    <property type="match status" value="1"/>
</dbReference>
<evidence type="ECO:0000313" key="7">
    <source>
        <dbReference type="EMBL" id="SDD94867.1"/>
    </source>
</evidence>
<gene>
    <name evidence="7" type="ORF">SAMN05421720_102161</name>
</gene>
<dbReference type="PANTHER" id="PTHR43094">
    <property type="entry name" value="AMINOTRANSFERASE"/>
    <property type="match status" value="1"/>
</dbReference>
<dbReference type="InterPro" id="IPR049704">
    <property type="entry name" value="Aminotrans_3_PPA_site"/>
</dbReference>
<dbReference type="GO" id="GO:0008483">
    <property type="term" value="F:transaminase activity"/>
    <property type="evidence" value="ECO:0007669"/>
    <property type="project" value="UniProtKB-KW"/>
</dbReference>
<evidence type="ECO:0000256" key="6">
    <source>
        <dbReference type="SAM" id="MobiDB-lite"/>
    </source>
</evidence>
<dbReference type="RefSeq" id="WP_245699068.1">
    <property type="nucleotide sequence ID" value="NZ_FNAP01000002.1"/>
</dbReference>
<reference evidence="7 8" key="1">
    <citation type="submission" date="2016-10" db="EMBL/GenBank/DDBJ databases">
        <authorList>
            <person name="de Groot N.N."/>
        </authorList>
    </citation>
    <scope>NUCLEOTIDE SEQUENCE [LARGE SCALE GENOMIC DNA]</scope>
    <source>
        <strain evidence="7 8">ATCC 700224</strain>
    </source>
</reference>
<dbReference type="GO" id="GO:0030170">
    <property type="term" value="F:pyridoxal phosphate binding"/>
    <property type="evidence" value="ECO:0007669"/>
    <property type="project" value="InterPro"/>
</dbReference>
<dbReference type="SUPFAM" id="SSF53383">
    <property type="entry name" value="PLP-dependent transferases"/>
    <property type="match status" value="1"/>
</dbReference>
<proteinExistence type="inferred from homology"/>
<dbReference type="InterPro" id="IPR015421">
    <property type="entry name" value="PyrdxlP-dep_Trfase_major"/>
</dbReference>
<dbReference type="FunFam" id="3.40.640.10:FF:000004">
    <property type="entry name" value="Acetylornithine aminotransferase"/>
    <property type="match status" value="1"/>
</dbReference>
<organism evidence="7 8">
    <name type="scientific">Rhodospira trueperi</name>
    <dbReference type="NCBI Taxonomy" id="69960"/>
    <lineage>
        <taxon>Bacteria</taxon>
        <taxon>Pseudomonadati</taxon>
        <taxon>Pseudomonadota</taxon>
        <taxon>Alphaproteobacteria</taxon>
        <taxon>Rhodospirillales</taxon>
        <taxon>Rhodospirillaceae</taxon>
        <taxon>Rhodospira</taxon>
    </lineage>
</organism>
<dbReference type="Proteomes" id="UP000199412">
    <property type="component" value="Unassembled WGS sequence"/>
</dbReference>
<dbReference type="InterPro" id="IPR015422">
    <property type="entry name" value="PyrdxlP-dep_Trfase_small"/>
</dbReference>
<dbReference type="AlphaFoldDB" id="A0A1G6YZ16"/>
<dbReference type="Gene3D" id="3.90.1150.10">
    <property type="entry name" value="Aspartate Aminotransferase, domain 1"/>
    <property type="match status" value="1"/>
</dbReference>
<dbReference type="PROSITE" id="PS00600">
    <property type="entry name" value="AA_TRANSFER_CLASS_3"/>
    <property type="match status" value="1"/>
</dbReference>
<feature type="compositionally biased region" description="Pro residues" evidence="6">
    <location>
        <begin position="9"/>
        <end position="18"/>
    </location>
</feature>
<evidence type="ECO:0000256" key="4">
    <source>
        <dbReference type="ARBA" id="ARBA00022898"/>
    </source>
</evidence>
<dbReference type="InterPro" id="IPR015424">
    <property type="entry name" value="PyrdxlP-dep_Trfase"/>
</dbReference>
<feature type="region of interest" description="Disordered" evidence="6">
    <location>
        <begin position="1"/>
        <end position="24"/>
    </location>
</feature>
<keyword evidence="7" id="KW-0808">Transferase</keyword>
<evidence type="ECO:0000256" key="3">
    <source>
        <dbReference type="ARBA" id="ARBA00022576"/>
    </source>
</evidence>
<comment type="similarity">
    <text evidence="2 5">Belongs to the class-III pyridoxal-phosphate-dependent aminotransferase family.</text>
</comment>
<name>A0A1G6YZ16_9PROT</name>
<dbReference type="CDD" id="cd00610">
    <property type="entry name" value="OAT_like"/>
    <property type="match status" value="1"/>
</dbReference>
<sequence length="476" mass="51847">MEHVSTAPSPVPEAPPDYAPAVPDMDAGPARSHLFYQSRHRRPLLDRAKGVHMWDVAGKRYLDGSSGAMVSNIGHSDPVVLEAMRAQMEKSTFGYRLHFENAPAEHLARLVAELSPEGMDRVFFVSGGSEAVESCLKLARQYALAIGEATRFKVISRYPSYHGATLGALALTGYTTMTAPFAPMMHEMPKIPAPTCYLDRDGLTMEERGRRYADMLEAEILRQGPETVLAFIMEPVGGASTGALVAPDSYYPRIREICDYYGVLLIHDEVMTGAGRTGRFLASEHWDLKPDLMALSKGFAAGYAPLGAMVASDKMVEAVMEHGGFIHGYTYAGNPLACAAGLAVLRETVRRDLPGNAAHIGDLLKARLEGLKERFAFIGDVRGKGLLLAVELVADRDTMDPLPPENMAAARLVDLAYDRGLIIYWRRTRGGYVGDHVMVCPPLILTEPEIEEIMGPLEESLAVLERELGFAGGGTL</sequence>
<dbReference type="STRING" id="69960.SAMN05421720_102161"/>
<keyword evidence="3 7" id="KW-0032">Aminotransferase</keyword>
<dbReference type="EMBL" id="FNAP01000002">
    <property type="protein sequence ID" value="SDD94867.1"/>
    <property type="molecule type" value="Genomic_DNA"/>
</dbReference>
<evidence type="ECO:0000256" key="5">
    <source>
        <dbReference type="RuleBase" id="RU003560"/>
    </source>
</evidence>
<keyword evidence="4 5" id="KW-0663">Pyridoxal phosphate</keyword>
<keyword evidence="8" id="KW-1185">Reference proteome</keyword>
<evidence type="ECO:0000256" key="1">
    <source>
        <dbReference type="ARBA" id="ARBA00001933"/>
    </source>
</evidence>
<dbReference type="Pfam" id="PF00202">
    <property type="entry name" value="Aminotran_3"/>
    <property type="match status" value="1"/>
</dbReference>
<comment type="cofactor">
    <cofactor evidence="1">
        <name>pyridoxal 5'-phosphate</name>
        <dbReference type="ChEBI" id="CHEBI:597326"/>
    </cofactor>
</comment>
<evidence type="ECO:0000256" key="2">
    <source>
        <dbReference type="ARBA" id="ARBA00008954"/>
    </source>
</evidence>
<dbReference type="Gene3D" id="3.40.640.10">
    <property type="entry name" value="Type I PLP-dependent aspartate aminotransferase-like (Major domain)"/>
    <property type="match status" value="1"/>
</dbReference>
<dbReference type="InterPro" id="IPR005814">
    <property type="entry name" value="Aminotrans_3"/>
</dbReference>